<dbReference type="InterPro" id="IPR018062">
    <property type="entry name" value="HTH_AraC-typ_CS"/>
</dbReference>
<evidence type="ECO:0000313" key="7">
    <source>
        <dbReference type="EMBL" id="RMQ49451.1"/>
    </source>
</evidence>
<keyword evidence="3 7" id="KW-0238">DNA-binding</keyword>
<reference evidence="7 8" key="1">
    <citation type="submission" date="2018-08" db="EMBL/GenBank/DDBJ databases">
        <title>Recombination of ecologically and evolutionarily significant loci maintains genetic cohesion in the Pseudomonas syringae species complex.</title>
        <authorList>
            <person name="Dillon M."/>
            <person name="Thakur S."/>
            <person name="Almeida R.N.D."/>
            <person name="Weir B.S."/>
            <person name="Guttman D.S."/>
        </authorList>
    </citation>
    <scope>NUCLEOTIDE SEQUENCE [LARGE SCALE GENOMIC DNA]</scope>
    <source>
        <strain evidence="7 8">ICMP 3353</strain>
    </source>
</reference>
<dbReference type="OrthoDB" id="6003540at2"/>
<dbReference type="PROSITE" id="PS01124">
    <property type="entry name" value="HTH_ARAC_FAMILY_2"/>
    <property type="match status" value="1"/>
</dbReference>
<keyword evidence="4" id="KW-0804">Transcription</keyword>
<dbReference type="PROSITE" id="PS00041">
    <property type="entry name" value="HTH_ARAC_FAMILY_1"/>
    <property type="match status" value="1"/>
</dbReference>
<dbReference type="SMART" id="SM00342">
    <property type="entry name" value="HTH_ARAC"/>
    <property type="match status" value="1"/>
</dbReference>
<gene>
    <name evidence="7" type="ORF">ALQ04_03401</name>
</gene>
<dbReference type="Proteomes" id="UP000277236">
    <property type="component" value="Unassembled WGS sequence"/>
</dbReference>
<evidence type="ECO:0000256" key="2">
    <source>
        <dbReference type="ARBA" id="ARBA00023015"/>
    </source>
</evidence>
<dbReference type="GO" id="GO:0009893">
    <property type="term" value="P:positive regulation of metabolic process"/>
    <property type="evidence" value="ECO:0007669"/>
    <property type="project" value="UniProtKB-ARBA"/>
</dbReference>
<comment type="function">
    <text evidence="5">Regulatory protein of the TOL plasmid xyl operons. XylS activates the xylXYZLTEGFJQKIH operon required for the degradation of toluene, m-xylene and p-xylene.</text>
</comment>
<dbReference type="RefSeq" id="WP_122314619.1">
    <property type="nucleotide sequence ID" value="NZ_RBRE01000016.1"/>
</dbReference>
<sequence length="326" mass="36785">MSAQIDSTAPVCNTDPGPGVFFRKSISADIDEHAAKMSGWRLTYNQVSAGAFRGELVELDLGWMQVFHDRTNQVIIKQGDARPGTISFSIPVSCNGNVYCAGSQVPEGMALVTKADSLPQLRAPQAVEIVVVSVEQSVLERELELHGIPFSLLDSPQIYRLQELAVRHNLQALCNDLAREEFQTHELLSQDAGRHQIRDVVMSQLLDLLPCDQVVSLATSVRKRIVDRACEYAMTHLDEPFTILDMCRHIGASRRKLQYCFQETLEINPVAYLRALRLNAARRELRERSVSCVQDVATRWGFWHLSRFSSEYRELFGELPSQTLNR</sequence>
<keyword evidence="2" id="KW-0805">Transcription regulation</keyword>
<evidence type="ECO:0000256" key="3">
    <source>
        <dbReference type="ARBA" id="ARBA00023125"/>
    </source>
</evidence>
<dbReference type="GO" id="GO:0005737">
    <property type="term" value="C:cytoplasm"/>
    <property type="evidence" value="ECO:0007669"/>
    <property type="project" value="UniProtKB-SubCell"/>
</dbReference>
<evidence type="ECO:0000313" key="8">
    <source>
        <dbReference type="Proteomes" id="UP000277236"/>
    </source>
</evidence>
<dbReference type="GO" id="GO:0003700">
    <property type="term" value="F:DNA-binding transcription factor activity"/>
    <property type="evidence" value="ECO:0007669"/>
    <property type="project" value="InterPro"/>
</dbReference>
<organism evidence="7 8">
    <name type="scientific">Pseudomonas cichorii</name>
    <dbReference type="NCBI Taxonomy" id="36746"/>
    <lineage>
        <taxon>Bacteria</taxon>
        <taxon>Pseudomonadati</taxon>
        <taxon>Pseudomonadota</taxon>
        <taxon>Gammaproteobacteria</taxon>
        <taxon>Pseudomonadales</taxon>
        <taxon>Pseudomonadaceae</taxon>
        <taxon>Pseudomonas</taxon>
    </lineage>
</organism>
<proteinExistence type="predicted"/>
<dbReference type="PANTHER" id="PTHR46796:SF12">
    <property type="entry name" value="HTH-TYPE DNA-BINDING TRANSCRIPTIONAL ACTIVATOR EUTR"/>
    <property type="match status" value="1"/>
</dbReference>
<comment type="caution">
    <text evidence="7">The sequence shown here is derived from an EMBL/GenBank/DDBJ whole genome shotgun (WGS) entry which is preliminary data.</text>
</comment>
<evidence type="ECO:0000256" key="1">
    <source>
        <dbReference type="ARBA" id="ARBA00004496"/>
    </source>
</evidence>
<dbReference type="Gene3D" id="1.10.10.60">
    <property type="entry name" value="Homeodomain-like"/>
    <property type="match status" value="1"/>
</dbReference>
<dbReference type="InterPro" id="IPR009057">
    <property type="entry name" value="Homeodomain-like_sf"/>
</dbReference>
<dbReference type="GO" id="GO:0043565">
    <property type="term" value="F:sequence-specific DNA binding"/>
    <property type="evidence" value="ECO:0007669"/>
    <property type="project" value="InterPro"/>
</dbReference>
<evidence type="ECO:0000256" key="4">
    <source>
        <dbReference type="ARBA" id="ARBA00023163"/>
    </source>
</evidence>
<comment type="subcellular location">
    <subcellularLocation>
        <location evidence="1">Cytoplasm</location>
    </subcellularLocation>
</comment>
<dbReference type="EMBL" id="RBRE01000016">
    <property type="protein sequence ID" value="RMQ49451.1"/>
    <property type="molecule type" value="Genomic_DNA"/>
</dbReference>
<protein>
    <submittedName>
        <fullName evidence="7">DNA-binding domain-containing protein, AraC-type</fullName>
    </submittedName>
</protein>
<name>A0A3M4M8G3_PSECI</name>
<evidence type="ECO:0000259" key="6">
    <source>
        <dbReference type="PROSITE" id="PS01124"/>
    </source>
</evidence>
<dbReference type="InterPro" id="IPR050204">
    <property type="entry name" value="AraC_XylS_family_regulators"/>
</dbReference>
<dbReference type="InterPro" id="IPR018060">
    <property type="entry name" value="HTH_AraC"/>
</dbReference>
<dbReference type="SUPFAM" id="SSF46689">
    <property type="entry name" value="Homeodomain-like"/>
    <property type="match status" value="2"/>
</dbReference>
<dbReference type="PANTHER" id="PTHR46796">
    <property type="entry name" value="HTH-TYPE TRANSCRIPTIONAL ACTIVATOR RHAS-RELATED"/>
    <property type="match status" value="1"/>
</dbReference>
<dbReference type="AlphaFoldDB" id="A0A3M4M8G3"/>
<dbReference type="Pfam" id="PF12833">
    <property type="entry name" value="HTH_18"/>
    <property type="match status" value="1"/>
</dbReference>
<accession>A0A3M4M8G3</accession>
<feature type="domain" description="HTH araC/xylS-type" evidence="6">
    <location>
        <begin position="227"/>
        <end position="326"/>
    </location>
</feature>
<evidence type="ECO:0000256" key="5">
    <source>
        <dbReference type="ARBA" id="ARBA00037345"/>
    </source>
</evidence>